<sequence length="43" mass="4993">MDLKVTRWDIALDFYKAFNGFRNDTIINVGETGLQLGTNFHIF</sequence>
<organism evidence="1">
    <name type="scientific">Aphanomyces invadans</name>
    <dbReference type="NCBI Taxonomy" id="157072"/>
    <lineage>
        <taxon>Eukaryota</taxon>
        <taxon>Sar</taxon>
        <taxon>Stramenopiles</taxon>
        <taxon>Oomycota</taxon>
        <taxon>Saprolegniomycetes</taxon>
        <taxon>Saprolegniales</taxon>
        <taxon>Verrucalvaceae</taxon>
        <taxon>Aphanomyces</taxon>
    </lineage>
</organism>
<proteinExistence type="predicted"/>
<name>A0A024TRX8_9STRA</name>
<gene>
    <name evidence="1" type="ORF">H310_10072</name>
</gene>
<dbReference type="AlphaFoldDB" id="A0A024TRX8"/>
<accession>A0A024TRX8</accession>
<dbReference type="GeneID" id="20087122"/>
<reference evidence="1" key="1">
    <citation type="submission" date="2013-12" db="EMBL/GenBank/DDBJ databases">
        <title>The Genome Sequence of Aphanomyces invadans NJM9701.</title>
        <authorList>
            <consortium name="The Broad Institute Genomics Platform"/>
            <person name="Russ C."/>
            <person name="Tyler B."/>
            <person name="van West P."/>
            <person name="Dieguez-Uribeondo J."/>
            <person name="Young S.K."/>
            <person name="Zeng Q."/>
            <person name="Gargeya S."/>
            <person name="Fitzgerald M."/>
            <person name="Abouelleil A."/>
            <person name="Alvarado L."/>
            <person name="Chapman S.B."/>
            <person name="Gainer-Dewar J."/>
            <person name="Goldberg J."/>
            <person name="Griggs A."/>
            <person name="Gujja S."/>
            <person name="Hansen M."/>
            <person name="Howarth C."/>
            <person name="Imamovic A."/>
            <person name="Ireland A."/>
            <person name="Larimer J."/>
            <person name="McCowan C."/>
            <person name="Murphy C."/>
            <person name="Pearson M."/>
            <person name="Poon T.W."/>
            <person name="Priest M."/>
            <person name="Roberts A."/>
            <person name="Saif S."/>
            <person name="Shea T."/>
            <person name="Sykes S."/>
            <person name="Wortman J."/>
            <person name="Nusbaum C."/>
            <person name="Birren B."/>
        </authorList>
    </citation>
    <scope>NUCLEOTIDE SEQUENCE [LARGE SCALE GENOMIC DNA]</scope>
    <source>
        <strain evidence="1">NJM9701</strain>
    </source>
</reference>
<dbReference type="RefSeq" id="XP_008874541.1">
    <property type="nucleotide sequence ID" value="XM_008876319.1"/>
</dbReference>
<protein>
    <submittedName>
        <fullName evidence="1">Uncharacterized protein</fullName>
    </submittedName>
</protein>
<dbReference type="EMBL" id="KI913975">
    <property type="protein sequence ID" value="ETV96764.1"/>
    <property type="molecule type" value="Genomic_DNA"/>
</dbReference>
<dbReference type="VEuPathDB" id="FungiDB:H310_10072"/>
<evidence type="ECO:0000313" key="1">
    <source>
        <dbReference type="EMBL" id="ETV96764.1"/>
    </source>
</evidence>